<evidence type="ECO:0000313" key="2">
    <source>
        <dbReference type="Proteomes" id="UP000640786"/>
    </source>
</evidence>
<dbReference type="Pfam" id="PF14081">
    <property type="entry name" value="DUF4262"/>
    <property type="match status" value="1"/>
</dbReference>
<protein>
    <submittedName>
        <fullName evidence="1">DUF4262 domain-containing protein</fullName>
    </submittedName>
</protein>
<sequence>MIEEYGWYMDIIYAEEYDQIHSNYHTHGVKENFNHIDFQMVLNIDPEVANGIFFNLIEDIRNGKIFEEDKKYSDIIEGYRVEFKQYREMGRDVLRVLLPDEGGVLPTEENCHEFYKSQLDDYDFDSDV</sequence>
<evidence type="ECO:0000313" key="1">
    <source>
        <dbReference type="EMBL" id="MBD7943309.1"/>
    </source>
</evidence>
<dbReference type="EMBL" id="JACSQO010000001">
    <property type="protein sequence ID" value="MBD7943309.1"/>
    <property type="molecule type" value="Genomic_DNA"/>
</dbReference>
<gene>
    <name evidence="1" type="ORF">H9650_04185</name>
</gene>
<organism evidence="1 2">
    <name type="scientific">Psychrobacillus faecigallinarum</name>
    <dbReference type="NCBI Taxonomy" id="2762235"/>
    <lineage>
        <taxon>Bacteria</taxon>
        <taxon>Bacillati</taxon>
        <taxon>Bacillota</taxon>
        <taxon>Bacilli</taxon>
        <taxon>Bacillales</taxon>
        <taxon>Bacillaceae</taxon>
        <taxon>Psychrobacillus</taxon>
    </lineage>
</organism>
<dbReference type="Proteomes" id="UP000640786">
    <property type="component" value="Unassembled WGS sequence"/>
</dbReference>
<reference evidence="1 2" key="1">
    <citation type="submission" date="2020-08" db="EMBL/GenBank/DDBJ databases">
        <title>A Genomic Blueprint of the Chicken Gut Microbiome.</title>
        <authorList>
            <person name="Gilroy R."/>
            <person name="Ravi A."/>
            <person name="Getino M."/>
            <person name="Pursley I."/>
            <person name="Horton D.L."/>
            <person name="Alikhan N.-F."/>
            <person name="Baker D."/>
            <person name="Gharbi K."/>
            <person name="Hall N."/>
            <person name="Watson M."/>
            <person name="Adriaenssens E.M."/>
            <person name="Foster-Nyarko E."/>
            <person name="Jarju S."/>
            <person name="Secka A."/>
            <person name="Antonio M."/>
            <person name="Oren A."/>
            <person name="Chaudhuri R."/>
            <person name="La Ragione R.M."/>
            <person name="Hildebrand F."/>
            <person name="Pallen M.J."/>
        </authorList>
    </citation>
    <scope>NUCLEOTIDE SEQUENCE [LARGE SCALE GENOMIC DNA]</scope>
    <source>
        <strain evidence="1 2">Sa2BUA9</strain>
    </source>
</reference>
<proteinExistence type="predicted"/>
<name>A0ABR8R696_9BACI</name>
<accession>A0ABR8R696</accession>
<dbReference type="InterPro" id="IPR025358">
    <property type="entry name" value="DUF4262"/>
</dbReference>
<keyword evidence="2" id="KW-1185">Reference proteome</keyword>
<comment type="caution">
    <text evidence="1">The sequence shown here is derived from an EMBL/GenBank/DDBJ whole genome shotgun (WGS) entry which is preliminary data.</text>
</comment>